<keyword evidence="2" id="KW-0723">Serine/threonine-protein kinase</keyword>
<evidence type="ECO:0000256" key="6">
    <source>
        <dbReference type="ARBA" id="ARBA00022840"/>
    </source>
</evidence>
<keyword evidence="14" id="KW-1185">Reference proteome</keyword>
<dbReference type="PROSITE" id="PS00107">
    <property type="entry name" value="PROTEIN_KINASE_ATP"/>
    <property type="match status" value="1"/>
</dbReference>
<dbReference type="FunFam" id="3.30.200.20:FF:000035">
    <property type="entry name" value="Serine/threonine protein kinase Stk1"/>
    <property type="match status" value="1"/>
</dbReference>
<keyword evidence="6 9" id="KW-0067">ATP-binding</keyword>
<dbReference type="Pfam" id="PF00069">
    <property type="entry name" value="Pkinase"/>
    <property type="match status" value="1"/>
</dbReference>
<dbReference type="GO" id="GO:0005524">
    <property type="term" value="F:ATP binding"/>
    <property type="evidence" value="ECO:0007669"/>
    <property type="project" value="UniProtKB-UniRule"/>
</dbReference>
<comment type="caution">
    <text evidence="13">The sequence shown here is derived from an EMBL/GenBank/DDBJ whole genome shotgun (WGS) entry which is preliminary data.</text>
</comment>
<organism evidence="13 14">
    <name type="scientific">Reticulibacter mediterranei</name>
    <dbReference type="NCBI Taxonomy" id="2778369"/>
    <lineage>
        <taxon>Bacteria</taxon>
        <taxon>Bacillati</taxon>
        <taxon>Chloroflexota</taxon>
        <taxon>Ktedonobacteria</taxon>
        <taxon>Ktedonobacterales</taxon>
        <taxon>Reticulibacteraceae</taxon>
        <taxon>Reticulibacter</taxon>
    </lineage>
</organism>
<protein>
    <recommendedName>
        <fullName evidence="1">non-specific serine/threonine protein kinase</fullName>
        <ecNumber evidence="1">2.7.11.1</ecNumber>
    </recommendedName>
</protein>
<evidence type="ECO:0000256" key="5">
    <source>
        <dbReference type="ARBA" id="ARBA00022777"/>
    </source>
</evidence>
<evidence type="ECO:0000256" key="3">
    <source>
        <dbReference type="ARBA" id="ARBA00022679"/>
    </source>
</evidence>
<dbReference type="InterPro" id="IPR011009">
    <property type="entry name" value="Kinase-like_dom_sf"/>
</dbReference>
<dbReference type="InterPro" id="IPR017441">
    <property type="entry name" value="Protein_kinase_ATP_BS"/>
</dbReference>
<dbReference type="SUPFAM" id="SSF56112">
    <property type="entry name" value="Protein kinase-like (PK-like)"/>
    <property type="match status" value="1"/>
</dbReference>
<dbReference type="PANTHER" id="PTHR43289:SF6">
    <property type="entry name" value="SERINE_THREONINE-PROTEIN KINASE NEKL-3"/>
    <property type="match status" value="1"/>
</dbReference>
<keyword evidence="4 9" id="KW-0547">Nucleotide-binding</keyword>
<sequence>MGQGTVHKSLGRYQIQRLIGHGGMGEVWLGEDPRLHRQVAIKTLPIHYQQDQEFSLRFDREARTAAALNHPHILSIHDYGEQLLSDSGQVITYLVMPYIDGGSLADQIKLAQTEQRLIPQHEALAYLSQAAEAIDYAHEQGIVHRDIKPANMLLRPDHWLLLSDFGIARMLTQNEEITHPGAGIGTPEYIAPEQALGKAEAASDIYSLAVIAYQLFTGRLPFTGETGYGVVVQHLTMPPPSPHQMNPSLLPSVEEVLLRGLAKNPAQRFPSARAFVAELEHQVKAAPLQLGSADYQQTTPLSSSLAVTYADREQTEGQDNLNTYPTIPAKHLKLSATPRKARRTFLLGGVATLITLAAGAGTWVAIREKPFQTPDKVVTPTTPQQQPTPTAPSPSGSACRSAPWSLMISSSAIGSATFTTSPYCDRVIRYSLREALPSPVEVEVRIGTTEGIYSKWIRAGAVGEQKSLLTNIPSGTDFHIEGRVINATSAILVKGTIYY</sequence>
<dbReference type="PROSITE" id="PS00108">
    <property type="entry name" value="PROTEIN_KINASE_ST"/>
    <property type="match status" value="1"/>
</dbReference>
<dbReference type="EC" id="2.7.11.1" evidence="1"/>
<feature type="domain" description="Protein kinase" evidence="12">
    <location>
        <begin position="13"/>
        <end position="284"/>
    </location>
</feature>
<dbReference type="Gene3D" id="1.10.510.10">
    <property type="entry name" value="Transferase(Phosphotransferase) domain 1"/>
    <property type="match status" value="1"/>
</dbReference>
<evidence type="ECO:0000256" key="4">
    <source>
        <dbReference type="ARBA" id="ARBA00022741"/>
    </source>
</evidence>
<dbReference type="CDD" id="cd14014">
    <property type="entry name" value="STKc_PknB_like"/>
    <property type="match status" value="1"/>
</dbReference>
<evidence type="ECO:0000256" key="1">
    <source>
        <dbReference type="ARBA" id="ARBA00012513"/>
    </source>
</evidence>
<keyword evidence="11" id="KW-0812">Transmembrane</keyword>
<evidence type="ECO:0000256" key="10">
    <source>
        <dbReference type="SAM" id="MobiDB-lite"/>
    </source>
</evidence>
<comment type="catalytic activity">
    <reaction evidence="8">
        <text>L-seryl-[protein] + ATP = O-phospho-L-seryl-[protein] + ADP + H(+)</text>
        <dbReference type="Rhea" id="RHEA:17989"/>
        <dbReference type="Rhea" id="RHEA-COMP:9863"/>
        <dbReference type="Rhea" id="RHEA-COMP:11604"/>
        <dbReference type="ChEBI" id="CHEBI:15378"/>
        <dbReference type="ChEBI" id="CHEBI:29999"/>
        <dbReference type="ChEBI" id="CHEBI:30616"/>
        <dbReference type="ChEBI" id="CHEBI:83421"/>
        <dbReference type="ChEBI" id="CHEBI:456216"/>
        <dbReference type="EC" id="2.7.11.1"/>
    </reaction>
</comment>
<accession>A0A8J3IBL9</accession>
<reference evidence="13" key="1">
    <citation type="submission" date="2020-10" db="EMBL/GenBank/DDBJ databases">
        <title>Taxonomic study of unclassified bacteria belonging to the class Ktedonobacteria.</title>
        <authorList>
            <person name="Yabe S."/>
            <person name="Wang C.M."/>
            <person name="Zheng Y."/>
            <person name="Sakai Y."/>
            <person name="Cavaletti L."/>
            <person name="Monciardini P."/>
            <person name="Donadio S."/>
        </authorList>
    </citation>
    <scope>NUCLEOTIDE SEQUENCE</scope>
    <source>
        <strain evidence="13">ID150040</strain>
    </source>
</reference>
<evidence type="ECO:0000259" key="12">
    <source>
        <dbReference type="PROSITE" id="PS50011"/>
    </source>
</evidence>
<dbReference type="GO" id="GO:0004674">
    <property type="term" value="F:protein serine/threonine kinase activity"/>
    <property type="evidence" value="ECO:0007669"/>
    <property type="project" value="UniProtKB-KW"/>
</dbReference>
<keyword evidence="3" id="KW-0808">Transferase</keyword>
<keyword evidence="11" id="KW-0472">Membrane</keyword>
<evidence type="ECO:0000256" key="8">
    <source>
        <dbReference type="ARBA" id="ARBA00048679"/>
    </source>
</evidence>
<evidence type="ECO:0000313" key="13">
    <source>
        <dbReference type="EMBL" id="GHO90618.1"/>
    </source>
</evidence>
<name>A0A8J3IBL9_9CHLR</name>
<dbReference type="SMART" id="SM00220">
    <property type="entry name" value="S_TKc"/>
    <property type="match status" value="1"/>
</dbReference>
<evidence type="ECO:0000256" key="9">
    <source>
        <dbReference type="PROSITE-ProRule" id="PRU10141"/>
    </source>
</evidence>
<comment type="catalytic activity">
    <reaction evidence="7">
        <text>L-threonyl-[protein] + ATP = O-phospho-L-threonyl-[protein] + ADP + H(+)</text>
        <dbReference type="Rhea" id="RHEA:46608"/>
        <dbReference type="Rhea" id="RHEA-COMP:11060"/>
        <dbReference type="Rhea" id="RHEA-COMP:11605"/>
        <dbReference type="ChEBI" id="CHEBI:15378"/>
        <dbReference type="ChEBI" id="CHEBI:30013"/>
        <dbReference type="ChEBI" id="CHEBI:30616"/>
        <dbReference type="ChEBI" id="CHEBI:61977"/>
        <dbReference type="ChEBI" id="CHEBI:456216"/>
        <dbReference type="EC" id="2.7.11.1"/>
    </reaction>
</comment>
<feature type="compositionally biased region" description="Low complexity" evidence="10">
    <location>
        <begin position="374"/>
        <end position="388"/>
    </location>
</feature>
<dbReference type="Gene3D" id="3.30.200.20">
    <property type="entry name" value="Phosphorylase Kinase, domain 1"/>
    <property type="match status" value="1"/>
</dbReference>
<feature type="binding site" evidence="9">
    <location>
        <position position="42"/>
    </location>
    <ligand>
        <name>ATP</name>
        <dbReference type="ChEBI" id="CHEBI:30616"/>
    </ligand>
</feature>
<proteinExistence type="predicted"/>
<dbReference type="PROSITE" id="PS50011">
    <property type="entry name" value="PROTEIN_KINASE_DOM"/>
    <property type="match status" value="1"/>
</dbReference>
<dbReference type="RefSeq" id="WP_220201568.1">
    <property type="nucleotide sequence ID" value="NZ_BNJK01000001.1"/>
</dbReference>
<keyword evidence="11" id="KW-1133">Transmembrane helix</keyword>
<feature type="region of interest" description="Disordered" evidence="10">
    <location>
        <begin position="374"/>
        <end position="399"/>
    </location>
</feature>
<dbReference type="InterPro" id="IPR000719">
    <property type="entry name" value="Prot_kinase_dom"/>
</dbReference>
<dbReference type="PANTHER" id="PTHR43289">
    <property type="entry name" value="MITOGEN-ACTIVATED PROTEIN KINASE KINASE KINASE 20-RELATED"/>
    <property type="match status" value="1"/>
</dbReference>
<dbReference type="EMBL" id="BNJK01000001">
    <property type="protein sequence ID" value="GHO90618.1"/>
    <property type="molecule type" value="Genomic_DNA"/>
</dbReference>
<gene>
    <name evidence="13" type="ORF">KSF_006660</name>
</gene>
<feature type="transmembrane region" description="Helical" evidence="11">
    <location>
        <begin position="345"/>
        <end position="366"/>
    </location>
</feature>
<evidence type="ECO:0000256" key="7">
    <source>
        <dbReference type="ARBA" id="ARBA00047899"/>
    </source>
</evidence>
<dbReference type="Proteomes" id="UP000597444">
    <property type="component" value="Unassembled WGS sequence"/>
</dbReference>
<dbReference type="InterPro" id="IPR008271">
    <property type="entry name" value="Ser/Thr_kinase_AS"/>
</dbReference>
<evidence type="ECO:0000256" key="2">
    <source>
        <dbReference type="ARBA" id="ARBA00022527"/>
    </source>
</evidence>
<evidence type="ECO:0000313" key="14">
    <source>
        <dbReference type="Proteomes" id="UP000597444"/>
    </source>
</evidence>
<keyword evidence="5" id="KW-0418">Kinase</keyword>
<dbReference type="FunFam" id="1.10.510.10:FF:000021">
    <property type="entry name" value="Serine/threonine protein kinase"/>
    <property type="match status" value="1"/>
</dbReference>
<evidence type="ECO:0000256" key="11">
    <source>
        <dbReference type="SAM" id="Phobius"/>
    </source>
</evidence>
<dbReference type="AlphaFoldDB" id="A0A8J3IBL9"/>